<dbReference type="OMA" id="HASICCL"/>
<evidence type="ECO:0000313" key="3">
    <source>
        <dbReference type="Proteomes" id="UP000002630"/>
    </source>
</evidence>
<dbReference type="eggNOG" id="ENOG502RXSU">
    <property type="taxonomic scope" value="Eukaryota"/>
</dbReference>
<dbReference type="OrthoDB" id="5732at2759"/>
<dbReference type="PANTHER" id="PTHR34060">
    <property type="entry name" value="POLYKETIDE CYCLASE / DEHYDRASE AND LIPID TRANSPORT PROTEIN"/>
    <property type="match status" value="1"/>
</dbReference>
<evidence type="ECO:0000259" key="1">
    <source>
        <dbReference type="Pfam" id="PF03364"/>
    </source>
</evidence>
<dbReference type="InParanoid" id="D7G841"/>
<organism evidence="2 3">
    <name type="scientific">Ectocarpus siliculosus</name>
    <name type="common">Brown alga</name>
    <name type="synonym">Conferva siliculosa</name>
    <dbReference type="NCBI Taxonomy" id="2880"/>
    <lineage>
        <taxon>Eukaryota</taxon>
        <taxon>Sar</taxon>
        <taxon>Stramenopiles</taxon>
        <taxon>Ochrophyta</taxon>
        <taxon>PX clade</taxon>
        <taxon>Phaeophyceae</taxon>
        <taxon>Ectocarpales</taxon>
        <taxon>Ectocarpaceae</taxon>
        <taxon>Ectocarpus</taxon>
    </lineage>
</organism>
<feature type="domain" description="Coenzyme Q-binding protein COQ10 START" evidence="1">
    <location>
        <begin position="34"/>
        <end position="184"/>
    </location>
</feature>
<gene>
    <name evidence="2" type="ORF">Esi_0087_0008</name>
</gene>
<dbReference type="InterPro" id="IPR023393">
    <property type="entry name" value="START-like_dom_sf"/>
</dbReference>
<dbReference type="SUPFAM" id="SSF55961">
    <property type="entry name" value="Bet v1-like"/>
    <property type="match status" value="1"/>
</dbReference>
<dbReference type="EMBL" id="FN649751">
    <property type="protein sequence ID" value="CBJ27904.1"/>
    <property type="molecule type" value="Genomic_DNA"/>
</dbReference>
<protein>
    <recommendedName>
        <fullName evidence="1">Coenzyme Q-binding protein COQ10 START domain-containing protein</fullName>
    </recommendedName>
</protein>
<evidence type="ECO:0000313" key="2">
    <source>
        <dbReference type="EMBL" id="CBJ27904.1"/>
    </source>
</evidence>
<accession>D7G841</accession>
<dbReference type="Pfam" id="PF03364">
    <property type="entry name" value="Polyketide_cyc"/>
    <property type="match status" value="1"/>
</dbReference>
<dbReference type="Proteomes" id="UP000002630">
    <property type="component" value="Linkage Group LG26"/>
</dbReference>
<keyword evidence="3" id="KW-1185">Reference proteome</keyword>
<reference evidence="2 3" key="1">
    <citation type="journal article" date="2010" name="Nature">
        <title>The Ectocarpus genome and the independent evolution of multicellularity in brown algae.</title>
        <authorList>
            <person name="Cock J.M."/>
            <person name="Sterck L."/>
            <person name="Rouze P."/>
            <person name="Scornet D."/>
            <person name="Allen A.E."/>
            <person name="Amoutzias G."/>
            <person name="Anthouard V."/>
            <person name="Artiguenave F."/>
            <person name="Aury J.M."/>
            <person name="Badger J.H."/>
            <person name="Beszteri B."/>
            <person name="Billiau K."/>
            <person name="Bonnet E."/>
            <person name="Bothwell J.H."/>
            <person name="Bowler C."/>
            <person name="Boyen C."/>
            <person name="Brownlee C."/>
            <person name="Carrano C.J."/>
            <person name="Charrier B."/>
            <person name="Cho G.Y."/>
            <person name="Coelho S.M."/>
            <person name="Collen J."/>
            <person name="Corre E."/>
            <person name="Da Silva C."/>
            <person name="Delage L."/>
            <person name="Delaroque N."/>
            <person name="Dittami S.M."/>
            <person name="Doulbeau S."/>
            <person name="Elias M."/>
            <person name="Farnham G."/>
            <person name="Gachon C.M."/>
            <person name="Gschloessl B."/>
            <person name="Heesch S."/>
            <person name="Jabbari K."/>
            <person name="Jubin C."/>
            <person name="Kawai H."/>
            <person name="Kimura K."/>
            <person name="Kloareg B."/>
            <person name="Kupper F.C."/>
            <person name="Lang D."/>
            <person name="Le Bail A."/>
            <person name="Leblanc C."/>
            <person name="Lerouge P."/>
            <person name="Lohr M."/>
            <person name="Lopez P.J."/>
            <person name="Martens C."/>
            <person name="Maumus F."/>
            <person name="Michel G."/>
            <person name="Miranda-Saavedra D."/>
            <person name="Morales J."/>
            <person name="Moreau H."/>
            <person name="Motomura T."/>
            <person name="Nagasato C."/>
            <person name="Napoli C.A."/>
            <person name="Nelson D.R."/>
            <person name="Nyvall-Collen P."/>
            <person name="Peters A.F."/>
            <person name="Pommier C."/>
            <person name="Potin P."/>
            <person name="Poulain J."/>
            <person name="Quesneville H."/>
            <person name="Read B."/>
            <person name="Rensing S.A."/>
            <person name="Ritter A."/>
            <person name="Rousvoal S."/>
            <person name="Samanta M."/>
            <person name="Samson G."/>
            <person name="Schroeder D.C."/>
            <person name="Segurens B."/>
            <person name="Strittmatter M."/>
            <person name="Tonon T."/>
            <person name="Tregear J.W."/>
            <person name="Valentin K."/>
            <person name="von Dassow P."/>
            <person name="Yamagishi T."/>
            <person name="Van de Peer Y."/>
            <person name="Wincker P."/>
        </authorList>
    </citation>
    <scope>NUCLEOTIDE SEQUENCE [LARGE SCALE GENOMIC DNA]</scope>
    <source>
        <strain evidence="3">Ec32 / CCAP1310/4</strain>
    </source>
</reference>
<name>D7G841_ECTSI</name>
<dbReference type="EMBL" id="FN649107">
    <property type="protein sequence ID" value="CBJ27904.1"/>
    <property type="molecule type" value="Genomic_DNA"/>
</dbReference>
<proteinExistence type="predicted"/>
<dbReference type="PANTHER" id="PTHR34060:SF1">
    <property type="entry name" value="POLYKETIDE CYCLASE _ DEHYDRASE AND LIPID TRANSPORT PROTEIN"/>
    <property type="match status" value="1"/>
</dbReference>
<dbReference type="AlphaFoldDB" id="D7G841"/>
<dbReference type="InterPro" id="IPR005031">
    <property type="entry name" value="COQ10_START"/>
</dbReference>
<sequence>MLWSGGRRTQGNEVTVNIERTSRNSRRISGSIVVNRPIEDVWLTLTDYDRLAKYVPNLTQSKVRPSNDGGIRLWQEGAQKIVGFDFRASVEMFMEEHFGDPENRMAQRKLTFGLLDSRMFNEFDGEWRMQFNSRKQFNTAQGPEYQYTTKLFYMVHIRPKGPVPVLALEWQISNEVPNNLAALKLAAEAVTPEYVEMRRREREQEAAKRFAPPPLVLAGAAAADEREKREANAIAKGGAEAFVAKGNGDEGYGQPEWESDETLEAYLNTMS</sequence>
<dbReference type="Gene3D" id="3.30.530.20">
    <property type="match status" value="1"/>
</dbReference>